<comment type="similarity">
    <text evidence="1">Belongs to the UTP6 family.</text>
</comment>
<dbReference type="Pfam" id="PF24892">
    <property type="entry name" value="UTP6_C"/>
    <property type="match status" value="1"/>
</dbReference>
<evidence type="ECO:0000313" key="4">
    <source>
        <dbReference type="WBParaSite" id="sdigi.contig245.g6619.t1"/>
    </source>
</evidence>
<evidence type="ECO:0000313" key="3">
    <source>
        <dbReference type="Proteomes" id="UP000887581"/>
    </source>
</evidence>
<dbReference type="PANTHER" id="PTHR23271">
    <property type="entry name" value="HEPATOCELLULAR CARCINOMA-ASSOCIATED ANTIGEN 66"/>
    <property type="match status" value="1"/>
</dbReference>
<sequence length="678" mass="79379">MSEFVEEDIEGLLPVFETLKGIQLLSPTEIDALVKRCQFFEYRLQKAVIIFRSIYFDTVLRLISNVRRVVQATQKDASSFKTYADYLESVLKLVRMRRKRIKYRLRENEIEGKIKIKIANLLRQCCERFKGRLELWLDLIEFLKNEKMYLRCSKAYFRAMQIFPRNSSLRIQAARFEYSVEHRIECARCLMQEGVRLDPTESSLWASFVQLELDYVKWLITRKSVLTGKGFNFPCAEEKELQVADEAQKSPETNTAIEGKNEQDAILGLKIVEMIIKQGLECCASEKSAMLLTFWRITKKYGLLARHLEQKLYNMLWSPMYKSEESWIAKSETTNYDQDSLYELLDEACADMPTEKMHRHYLALCQRHYSYNHDPNARAKCSEHLFWLINRGFGTDADVKKLNRIVDDFEEKAKVLCDALKSNPENPFLWMMLMQCKMKVNPTDVKGIRELFTKATQEASDEIEGIVDMYKVAINWAHRYSEDDVDEFFRQATFRTSPKVACEMRCVRLNYLAVVYRDRPDKLREEYFLFVKHPPNSIEVHRSFIKHELKSDDMSLTLISQALELMVVEFGNRTHECWLDYADFMLHCEPTTLQTIHRVTSLPPSEIEPFLVAYSNLLQNAAGKFVGIDSDMKKNVEVDGFDSDTENDTEDLHDEFNTNMRKNDIYGTDDEGDNIPDI</sequence>
<proteinExistence type="inferred from homology"/>
<evidence type="ECO:0000256" key="1">
    <source>
        <dbReference type="ARBA" id="ARBA00010734"/>
    </source>
</evidence>
<feature type="domain" description="U3 small nucleolar RNA-associated protein 6 homolog C-terminal" evidence="2">
    <location>
        <begin position="344"/>
        <end position="589"/>
    </location>
</feature>
<dbReference type="InterPro" id="IPR013949">
    <property type="entry name" value="Utp6"/>
</dbReference>
<dbReference type="Proteomes" id="UP000887581">
    <property type="component" value="Unplaced"/>
</dbReference>
<dbReference type="GO" id="GO:0000462">
    <property type="term" value="P:maturation of SSU-rRNA from tricistronic rRNA transcript (SSU-rRNA, 5.8S rRNA, LSU-rRNA)"/>
    <property type="evidence" value="ECO:0007669"/>
    <property type="project" value="InterPro"/>
</dbReference>
<protein>
    <recommendedName>
        <fullName evidence="2">U3 small nucleolar RNA-associated protein 6 homolog C-terminal domain-containing protein</fullName>
    </recommendedName>
</protein>
<dbReference type="PANTHER" id="PTHR23271:SF1">
    <property type="entry name" value="U3 SMALL NUCLEOLAR RNA-ASSOCIATED PROTEIN 6 HOMOLOG"/>
    <property type="match status" value="1"/>
</dbReference>
<dbReference type="InterPro" id="IPR011990">
    <property type="entry name" value="TPR-like_helical_dom_sf"/>
</dbReference>
<dbReference type="GO" id="GO:0032040">
    <property type="term" value="C:small-subunit processome"/>
    <property type="evidence" value="ECO:0007669"/>
    <property type="project" value="TreeGrafter"/>
</dbReference>
<dbReference type="InterPro" id="IPR003107">
    <property type="entry name" value="HAT"/>
</dbReference>
<dbReference type="Gene3D" id="1.25.40.10">
    <property type="entry name" value="Tetratricopeptide repeat domain"/>
    <property type="match status" value="2"/>
</dbReference>
<accession>A0A915PR14</accession>
<name>A0A915PR14_9BILA</name>
<dbReference type="GO" id="GO:0034388">
    <property type="term" value="C:Pwp2p-containing subcomplex of 90S preribosome"/>
    <property type="evidence" value="ECO:0007669"/>
    <property type="project" value="TreeGrafter"/>
</dbReference>
<keyword evidence="3" id="KW-1185">Reference proteome</keyword>
<dbReference type="SUPFAM" id="SSF48452">
    <property type="entry name" value="TPR-like"/>
    <property type="match status" value="1"/>
</dbReference>
<organism evidence="3 4">
    <name type="scientific">Setaria digitata</name>
    <dbReference type="NCBI Taxonomy" id="48799"/>
    <lineage>
        <taxon>Eukaryota</taxon>
        <taxon>Metazoa</taxon>
        <taxon>Ecdysozoa</taxon>
        <taxon>Nematoda</taxon>
        <taxon>Chromadorea</taxon>
        <taxon>Rhabditida</taxon>
        <taxon>Spirurina</taxon>
        <taxon>Spiruromorpha</taxon>
        <taxon>Filarioidea</taxon>
        <taxon>Setariidae</taxon>
        <taxon>Setaria</taxon>
    </lineage>
</organism>
<dbReference type="WBParaSite" id="sdigi.contig245.g6619.t1">
    <property type="protein sequence ID" value="sdigi.contig245.g6619.t1"/>
    <property type="gene ID" value="sdigi.contig245.g6619"/>
</dbReference>
<dbReference type="GO" id="GO:0030515">
    <property type="term" value="F:snoRNA binding"/>
    <property type="evidence" value="ECO:0007669"/>
    <property type="project" value="InterPro"/>
</dbReference>
<dbReference type="AlphaFoldDB" id="A0A915PR14"/>
<evidence type="ECO:0000259" key="2">
    <source>
        <dbReference type="Pfam" id="PF24892"/>
    </source>
</evidence>
<dbReference type="InterPro" id="IPR056907">
    <property type="entry name" value="UTP6_C"/>
</dbReference>
<reference evidence="4" key="1">
    <citation type="submission" date="2022-11" db="UniProtKB">
        <authorList>
            <consortium name="WormBaseParasite"/>
        </authorList>
    </citation>
    <scope>IDENTIFICATION</scope>
</reference>
<dbReference type="SMART" id="SM00386">
    <property type="entry name" value="HAT"/>
    <property type="match status" value="6"/>
</dbReference>